<gene>
    <name evidence="11" type="ORF">BEMITA_LOCUS10403</name>
</gene>
<evidence type="ECO:0000259" key="10">
    <source>
        <dbReference type="PROSITE" id="PS51873"/>
    </source>
</evidence>
<feature type="domain" description="RING-type" evidence="10">
    <location>
        <begin position="266"/>
        <end position="424"/>
    </location>
</feature>
<feature type="coiled-coil region" evidence="8">
    <location>
        <begin position="103"/>
        <end position="137"/>
    </location>
</feature>
<evidence type="ECO:0000313" key="11">
    <source>
        <dbReference type="EMBL" id="CAH0391820.1"/>
    </source>
</evidence>
<keyword evidence="8" id="KW-0175">Coiled coil</keyword>
<feature type="compositionally biased region" description="Polar residues" evidence="9">
    <location>
        <begin position="37"/>
        <end position="66"/>
    </location>
</feature>
<reference evidence="11" key="1">
    <citation type="submission" date="2021-12" db="EMBL/GenBank/DDBJ databases">
        <authorList>
            <person name="King R."/>
        </authorList>
    </citation>
    <scope>NUCLEOTIDE SEQUENCE</scope>
</reference>
<accession>A0A9P0F4M6</accession>
<evidence type="ECO:0000256" key="2">
    <source>
        <dbReference type="ARBA" id="ARBA00022679"/>
    </source>
</evidence>
<keyword evidence="12" id="KW-1185">Reference proteome</keyword>
<keyword evidence="2" id="KW-0808">Transferase</keyword>
<keyword evidence="5" id="KW-0863">Zinc-finger</keyword>
<dbReference type="EMBL" id="OU963867">
    <property type="protein sequence ID" value="CAH0391820.1"/>
    <property type="molecule type" value="Genomic_DNA"/>
</dbReference>
<keyword evidence="3" id="KW-0479">Metal-binding</keyword>
<dbReference type="GO" id="GO:0000151">
    <property type="term" value="C:ubiquitin ligase complex"/>
    <property type="evidence" value="ECO:0007669"/>
    <property type="project" value="TreeGrafter"/>
</dbReference>
<dbReference type="GO" id="GO:0008270">
    <property type="term" value="F:zinc ion binding"/>
    <property type="evidence" value="ECO:0007669"/>
    <property type="project" value="UniProtKB-KW"/>
</dbReference>
<sequence>MIDSAYEKTLKNWLGKVETMDSKVNKKTSREHKRTLHNSSGSMDDLNKNFSRQNKPFPKSQVSMNPHSKYPPHPKANNHTSCDVRDTLEKLYNKHSHNINSKLNTIMQKVNNFSSEVEKLKEQNKELHQRNVILMQLLQEKEGLKGKYFATEKNPNLNQTFSLSPTPKKSKSPKKIADEEEILLDDPTANEDEKATTIVNSMRDLVRKCASAIDSPVLFNLQENPGPSGVGDQTSTNEFFISEQTPMSEYDQLLSLAEEKIIYASAAFRCDKCLQNFIDCNQGDGVILKNCNHTYCQGCIKQHILEHTDLGSINCLQEDCEFSILESEIEALMTKEEYEVRDHHAIKNIKASMENPIQCVTKGCGNIVDVGKNVFDFKCPLCKNVNCLDCKKIHANGLTCRKLADLTFEVSLDPDSDDSDSSYD</sequence>
<dbReference type="GO" id="GO:0097039">
    <property type="term" value="P:protein linear polyubiquitination"/>
    <property type="evidence" value="ECO:0007669"/>
    <property type="project" value="TreeGrafter"/>
</dbReference>
<evidence type="ECO:0000256" key="1">
    <source>
        <dbReference type="ARBA" id="ARBA00004906"/>
    </source>
</evidence>
<proteinExistence type="predicted"/>
<dbReference type="InterPro" id="IPR013083">
    <property type="entry name" value="Znf_RING/FYVE/PHD"/>
</dbReference>
<dbReference type="GO" id="GO:0043130">
    <property type="term" value="F:ubiquitin binding"/>
    <property type="evidence" value="ECO:0007669"/>
    <property type="project" value="TreeGrafter"/>
</dbReference>
<feature type="region of interest" description="Disordered" evidence="9">
    <location>
        <begin position="21"/>
        <end position="81"/>
    </location>
</feature>
<evidence type="ECO:0000256" key="4">
    <source>
        <dbReference type="ARBA" id="ARBA00022737"/>
    </source>
</evidence>
<dbReference type="InterPro" id="IPR051628">
    <property type="entry name" value="LUBAC_E3_Ligases"/>
</dbReference>
<feature type="compositionally biased region" description="Basic residues" evidence="9">
    <location>
        <begin position="25"/>
        <end position="36"/>
    </location>
</feature>
<evidence type="ECO:0000256" key="9">
    <source>
        <dbReference type="SAM" id="MobiDB-lite"/>
    </source>
</evidence>
<keyword evidence="7" id="KW-0862">Zinc</keyword>
<keyword evidence="6" id="KW-0833">Ubl conjugation pathway</keyword>
<comment type="pathway">
    <text evidence="1">Protein modification; protein ubiquitination.</text>
</comment>
<dbReference type="GO" id="GO:0004842">
    <property type="term" value="F:ubiquitin-protein transferase activity"/>
    <property type="evidence" value="ECO:0007669"/>
    <property type="project" value="TreeGrafter"/>
</dbReference>
<dbReference type="Gene3D" id="3.30.40.10">
    <property type="entry name" value="Zinc/RING finger domain, C3HC4 (zinc finger)"/>
    <property type="match status" value="1"/>
</dbReference>
<dbReference type="PANTHER" id="PTHR22770">
    <property type="entry name" value="UBIQUITIN CONJUGATING ENZYME 7 INTERACTING PROTEIN-RELATED"/>
    <property type="match status" value="1"/>
</dbReference>
<dbReference type="PANTHER" id="PTHR22770:SF13">
    <property type="entry name" value="RING-TYPE DOMAIN-CONTAINING PROTEIN"/>
    <property type="match status" value="1"/>
</dbReference>
<evidence type="ECO:0000256" key="3">
    <source>
        <dbReference type="ARBA" id="ARBA00022723"/>
    </source>
</evidence>
<dbReference type="GO" id="GO:0043161">
    <property type="term" value="P:proteasome-mediated ubiquitin-dependent protein catabolic process"/>
    <property type="evidence" value="ECO:0007669"/>
    <property type="project" value="TreeGrafter"/>
</dbReference>
<dbReference type="AlphaFoldDB" id="A0A9P0F4M6"/>
<keyword evidence="4" id="KW-0677">Repeat</keyword>
<evidence type="ECO:0000256" key="5">
    <source>
        <dbReference type="ARBA" id="ARBA00022771"/>
    </source>
</evidence>
<name>A0A9P0F4M6_BEMTA</name>
<dbReference type="PROSITE" id="PS00518">
    <property type="entry name" value="ZF_RING_1"/>
    <property type="match status" value="1"/>
</dbReference>
<dbReference type="PROSITE" id="PS51873">
    <property type="entry name" value="TRIAD"/>
    <property type="match status" value="1"/>
</dbReference>
<feature type="region of interest" description="Disordered" evidence="9">
    <location>
        <begin position="156"/>
        <end position="175"/>
    </location>
</feature>
<dbReference type="InterPro" id="IPR044066">
    <property type="entry name" value="TRIAD_supradom"/>
</dbReference>
<dbReference type="SUPFAM" id="SSF57850">
    <property type="entry name" value="RING/U-box"/>
    <property type="match status" value="1"/>
</dbReference>
<dbReference type="InterPro" id="IPR017907">
    <property type="entry name" value="Znf_RING_CS"/>
</dbReference>
<protein>
    <recommendedName>
        <fullName evidence="10">RING-type domain-containing protein</fullName>
    </recommendedName>
</protein>
<evidence type="ECO:0000256" key="7">
    <source>
        <dbReference type="ARBA" id="ARBA00022833"/>
    </source>
</evidence>
<dbReference type="Proteomes" id="UP001152759">
    <property type="component" value="Chromosome 6"/>
</dbReference>
<organism evidence="11 12">
    <name type="scientific">Bemisia tabaci</name>
    <name type="common">Sweetpotato whitefly</name>
    <name type="synonym">Aleurodes tabaci</name>
    <dbReference type="NCBI Taxonomy" id="7038"/>
    <lineage>
        <taxon>Eukaryota</taxon>
        <taxon>Metazoa</taxon>
        <taxon>Ecdysozoa</taxon>
        <taxon>Arthropoda</taxon>
        <taxon>Hexapoda</taxon>
        <taxon>Insecta</taxon>
        <taxon>Pterygota</taxon>
        <taxon>Neoptera</taxon>
        <taxon>Paraneoptera</taxon>
        <taxon>Hemiptera</taxon>
        <taxon>Sternorrhyncha</taxon>
        <taxon>Aleyrodoidea</taxon>
        <taxon>Aleyrodidae</taxon>
        <taxon>Aleyrodinae</taxon>
        <taxon>Bemisia</taxon>
    </lineage>
</organism>
<evidence type="ECO:0000313" key="12">
    <source>
        <dbReference type="Proteomes" id="UP001152759"/>
    </source>
</evidence>
<evidence type="ECO:0000256" key="8">
    <source>
        <dbReference type="SAM" id="Coils"/>
    </source>
</evidence>
<evidence type="ECO:0000256" key="6">
    <source>
        <dbReference type="ARBA" id="ARBA00022786"/>
    </source>
</evidence>